<evidence type="ECO:0000256" key="5">
    <source>
        <dbReference type="PROSITE-ProRule" id="PRU10137"/>
    </source>
</evidence>
<dbReference type="Pfam" id="PF00239">
    <property type="entry name" value="Resolvase"/>
    <property type="match status" value="1"/>
</dbReference>
<dbReference type="Gene3D" id="1.10.10.60">
    <property type="entry name" value="Homeodomain-like"/>
    <property type="match status" value="1"/>
</dbReference>
<dbReference type="OrthoDB" id="2290206at2"/>
<dbReference type="SMART" id="SM00857">
    <property type="entry name" value="Resolvase"/>
    <property type="match status" value="1"/>
</dbReference>
<organism evidence="7 8">
    <name type="scientific">Emcibacter nanhaiensis</name>
    <dbReference type="NCBI Taxonomy" id="1505037"/>
    <lineage>
        <taxon>Bacteria</taxon>
        <taxon>Pseudomonadati</taxon>
        <taxon>Pseudomonadota</taxon>
        <taxon>Alphaproteobacteria</taxon>
        <taxon>Emcibacterales</taxon>
        <taxon>Emcibacteraceae</taxon>
        <taxon>Emcibacter</taxon>
    </lineage>
</organism>
<evidence type="ECO:0000256" key="3">
    <source>
        <dbReference type="ARBA" id="ARBA00023172"/>
    </source>
</evidence>
<evidence type="ECO:0000313" key="8">
    <source>
        <dbReference type="Proteomes" id="UP000319148"/>
    </source>
</evidence>
<dbReference type="Proteomes" id="UP000319148">
    <property type="component" value="Unassembled WGS sequence"/>
</dbReference>
<sequence>MTKRVALYLRVSTAEQTTENQRLELEAICKRQGWVIVEVYEDAGISGAKGRDKRPAYDAMLKDASRRKFDMIMAWSIDRLGRSLQQLVVFLEELKSLDIDLYLDRQGIDTRTPTGKAMFQMCGVFAEFERSMIQERVKAGLDRAKANGTTLGRPRINQEKEARIIQLREQGASFRKIAGEIGCGISAVQRVLQKAS</sequence>
<accession>A0A501PRF7</accession>
<feature type="domain" description="Resolvase/invertase-type recombinase catalytic" evidence="6">
    <location>
        <begin position="4"/>
        <end position="148"/>
    </location>
</feature>
<gene>
    <name evidence="7" type="ORF">FIV46_02840</name>
</gene>
<name>A0A501PRF7_9PROT</name>
<evidence type="ECO:0000313" key="7">
    <source>
        <dbReference type="EMBL" id="TPD63033.1"/>
    </source>
</evidence>
<keyword evidence="1" id="KW-0229">DNA integration</keyword>
<dbReference type="PANTHER" id="PTHR30461">
    <property type="entry name" value="DNA-INVERTASE FROM LAMBDOID PROPHAGE"/>
    <property type="match status" value="1"/>
</dbReference>
<dbReference type="InterPro" id="IPR050639">
    <property type="entry name" value="SSR_resolvase"/>
</dbReference>
<keyword evidence="3" id="KW-0233">DNA recombination</keyword>
<protein>
    <submittedName>
        <fullName evidence="7">Resolvase</fullName>
    </submittedName>
</protein>
<dbReference type="PROSITE" id="PS51736">
    <property type="entry name" value="RECOMBINASES_3"/>
    <property type="match status" value="1"/>
</dbReference>
<evidence type="ECO:0000256" key="2">
    <source>
        <dbReference type="ARBA" id="ARBA00023125"/>
    </source>
</evidence>
<dbReference type="RefSeq" id="WP_139938283.1">
    <property type="nucleotide sequence ID" value="NZ_JBHSYP010000022.1"/>
</dbReference>
<dbReference type="CDD" id="cd03768">
    <property type="entry name" value="SR_ResInv"/>
    <property type="match status" value="1"/>
</dbReference>
<feature type="active site" description="O-(5'-phospho-DNA)-serine intermediate" evidence="4 5">
    <location>
        <position position="12"/>
    </location>
</feature>
<dbReference type="GO" id="GO:0015074">
    <property type="term" value="P:DNA integration"/>
    <property type="evidence" value="ECO:0007669"/>
    <property type="project" value="UniProtKB-KW"/>
</dbReference>
<evidence type="ECO:0000256" key="4">
    <source>
        <dbReference type="PIRSR" id="PIRSR606118-50"/>
    </source>
</evidence>
<dbReference type="GO" id="GO:0000150">
    <property type="term" value="F:DNA strand exchange activity"/>
    <property type="evidence" value="ECO:0007669"/>
    <property type="project" value="InterPro"/>
</dbReference>
<dbReference type="EMBL" id="VFIY01000004">
    <property type="protein sequence ID" value="TPD63033.1"/>
    <property type="molecule type" value="Genomic_DNA"/>
</dbReference>
<dbReference type="PANTHER" id="PTHR30461:SF2">
    <property type="entry name" value="SERINE RECOMBINASE PINE-RELATED"/>
    <property type="match status" value="1"/>
</dbReference>
<keyword evidence="8" id="KW-1185">Reference proteome</keyword>
<proteinExistence type="predicted"/>
<keyword evidence="2" id="KW-0238">DNA-binding</keyword>
<dbReference type="GO" id="GO:0003677">
    <property type="term" value="F:DNA binding"/>
    <property type="evidence" value="ECO:0007669"/>
    <property type="project" value="UniProtKB-KW"/>
</dbReference>
<evidence type="ECO:0000259" key="6">
    <source>
        <dbReference type="PROSITE" id="PS51736"/>
    </source>
</evidence>
<dbReference type="InterPro" id="IPR006119">
    <property type="entry name" value="Resolv_N"/>
</dbReference>
<dbReference type="InterPro" id="IPR006118">
    <property type="entry name" value="Recombinase_CS"/>
</dbReference>
<evidence type="ECO:0000256" key="1">
    <source>
        <dbReference type="ARBA" id="ARBA00022908"/>
    </source>
</evidence>
<comment type="caution">
    <text evidence="7">The sequence shown here is derived from an EMBL/GenBank/DDBJ whole genome shotgun (WGS) entry which is preliminary data.</text>
</comment>
<dbReference type="SUPFAM" id="SSF53041">
    <property type="entry name" value="Resolvase-like"/>
    <property type="match status" value="1"/>
</dbReference>
<dbReference type="AlphaFoldDB" id="A0A501PRF7"/>
<dbReference type="Gene3D" id="3.40.50.1390">
    <property type="entry name" value="Resolvase, N-terminal catalytic domain"/>
    <property type="match status" value="1"/>
</dbReference>
<dbReference type="PROSITE" id="PS00397">
    <property type="entry name" value="RECOMBINASES_1"/>
    <property type="match status" value="1"/>
</dbReference>
<reference evidence="8" key="1">
    <citation type="submission" date="2019-06" db="EMBL/GenBank/DDBJ databases">
        <title>The complete genome of Emcibacter congregatus ZYLT.</title>
        <authorList>
            <person name="Zhao Z."/>
        </authorList>
    </citation>
    <scope>NUCLEOTIDE SEQUENCE [LARGE SCALE GENOMIC DNA]</scope>
    <source>
        <strain evidence="8">MCCC 1A06723</strain>
    </source>
</reference>
<dbReference type="InterPro" id="IPR036162">
    <property type="entry name" value="Resolvase-like_N_sf"/>
</dbReference>